<feature type="domain" description="Phosphomevalonate dehydratase large subunit-like" evidence="4">
    <location>
        <begin position="160"/>
        <end position="561"/>
    </location>
</feature>
<dbReference type="SUPFAM" id="SSF52016">
    <property type="entry name" value="LeuD/IlvD-like"/>
    <property type="match status" value="1"/>
</dbReference>
<keyword evidence="1" id="KW-0408">Iron</keyword>
<evidence type="ECO:0000313" key="5">
    <source>
        <dbReference type="EMBL" id="KAJ8991409.1"/>
    </source>
</evidence>
<protein>
    <recommendedName>
        <fullName evidence="7">DUF521 domain protein</fullName>
    </recommendedName>
</protein>
<dbReference type="EMBL" id="JAJGCB010000008">
    <property type="protein sequence ID" value="KAJ8991409.1"/>
    <property type="molecule type" value="Genomic_DNA"/>
</dbReference>
<dbReference type="InterPro" id="IPR002840">
    <property type="entry name" value="PMDh-S-like_dom"/>
</dbReference>
<reference evidence="5" key="1">
    <citation type="submission" date="2023-01" db="EMBL/GenBank/DDBJ databases">
        <title>Exophiala dermititidis isolated from Cystic Fibrosis Patient.</title>
        <authorList>
            <person name="Kurbessoian T."/>
            <person name="Crocker A."/>
            <person name="Murante D."/>
            <person name="Hogan D.A."/>
            <person name="Stajich J.E."/>
        </authorList>
    </citation>
    <scope>NUCLEOTIDE SEQUENCE</scope>
    <source>
        <strain evidence="5">Ex8</strain>
    </source>
</reference>
<dbReference type="AlphaFoldDB" id="A0AAN6IU47"/>
<accession>A0AAN6IU47</accession>
<comment type="caution">
    <text evidence="5">The sequence shown here is derived from an EMBL/GenBank/DDBJ whole genome shotgun (WGS) entry which is preliminary data.</text>
</comment>
<organism evidence="5 6">
    <name type="scientific">Exophiala dermatitidis</name>
    <name type="common">Black yeast-like fungus</name>
    <name type="synonym">Wangiella dermatitidis</name>
    <dbReference type="NCBI Taxonomy" id="5970"/>
    <lineage>
        <taxon>Eukaryota</taxon>
        <taxon>Fungi</taxon>
        <taxon>Dikarya</taxon>
        <taxon>Ascomycota</taxon>
        <taxon>Pezizomycotina</taxon>
        <taxon>Eurotiomycetes</taxon>
        <taxon>Chaetothyriomycetidae</taxon>
        <taxon>Chaetothyriales</taxon>
        <taxon>Herpotrichiellaceae</taxon>
        <taxon>Exophiala</taxon>
    </lineage>
</organism>
<evidence type="ECO:0000256" key="2">
    <source>
        <dbReference type="ARBA" id="ARBA00023239"/>
    </source>
</evidence>
<dbReference type="CDD" id="cd01355">
    <property type="entry name" value="AcnX"/>
    <property type="match status" value="1"/>
</dbReference>
<evidence type="ECO:0000259" key="3">
    <source>
        <dbReference type="Pfam" id="PF01989"/>
    </source>
</evidence>
<keyword evidence="2" id="KW-0456">Lyase</keyword>
<dbReference type="InterPro" id="IPR007506">
    <property type="entry name" value="PMDh-L-like_dom"/>
</dbReference>
<dbReference type="Pfam" id="PF04412">
    <property type="entry name" value="AcnX"/>
    <property type="match status" value="1"/>
</dbReference>
<evidence type="ECO:0000313" key="6">
    <source>
        <dbReference type="Proteomes" id="UP001161757"/>
    </source>
</evidence>
<dbReference type="SUPFAM" id="SSF53732">
    <property type="entry name" value="Aconitase iron-sulfur domain"/>
    <property type="match status" value="1"/>
</dbReference>
<gene>
    <name evidence="5" type="ORF">HRR80_004746</name>
</gene>
<dbReference type="GO" id="GO:0016829">
    <property type="term" value="F:lyase activity"/>
    <property type="evidence" value="ECO:0007669"/>
    <property type="project" value="UniProtKB-KW"/>
</dbReference>
<feature type="domain" description="Phosphomevalonate dehydratase small subunit-like" evidence="3">
    <location>
        <begin position="31"/>
        <end position="112"/>
    </location>
</feature>
<proteinExistence type="predicted"/>
<dbReference type="PANTHER" id="PTHR36577">
    <property type="entry name" value="DUF521 DOMAIN PROTEIN (AFU_ORTHOLOGUE AFUA_6G00490)"/>
    <property type="match status" value="1"/>
</dbReference>
<name>A0AAN6IU47_EXODE</name>
<dbReference type="CDD" id="cd01356">
    <property type="entry name" value="AcnX_swivel"/>
    <property type="match status" value="1"/>
</dbReference>
<sequence length="583" mass="62871">MAATVQPNDSNVQILVPGKAEGKLIYSDIPLSFMMGVDPDSGKVIDTHHPLCGTSLNQSILALPYGRGSCSGSGIVLELLLNGRGPAAFIFQKADPILILGIMVASLMFDKSVPVLVIEDHSNFSHLRTADHARISDQELLIGANTVFRLLPKSADASKMALTEKDFAMLNGQHGAACKIAMEIIVWFATMQGAESLVDVSQVHIDACVYMGKSSTLFVERLLSLGARCVVPATLNSLSVDKRRWRELGTDPELSTAASRLGDGYTAMGAKPSFTCAPYLLDSAPLAGEQIGWAESNAVVFANSVLGARTQKYADYFDVFIALTGRAPYSGCHVEEGRRPRTRIQVPILKGVDDSLFPLLGYHIGQIVGPEIPIIGGLEESNPSLADLKAFSAAFATTSSAPMFHIKGVTPEAAEAARYEHEQNLPQITVDLEELALCWKELNTASDSSVDLVSLGNPHFSLEEFASLCSLVQNRKKHPGTQMTITTSRSVYQDALAAGYLDILETFGATFITDTCWCMIQEPVIPVHARNLMTNSAKYAHYGPGIVKKGIHFGSLASCVDAACTGTYDCVRPSWLADKPRRM</sequence>
<dbReference type="InterPro" id="IPR012047">
    <property type="entry name" value="AcnX"/>
</dbReference>
<evidence type="ECO:0000259" key="4">
    <source>
        <dbReference type="Pfam" id="PF04412"/>
    </source>
</evidence>
<evidence type="ECO:0008006" key="7">
    <source>
        <dbReference type="Google" id="ProtNLM"/>
    </source>
</evidence>
<evidence type="ECO:0000256" key="1">
    <source>
        <dbReference type="ARBA" id="ARBA00023004"/>
    </source>
</evidence>
<dbReference type="InterPro" id="IPR036008">
    <property type="entry name" value="Aconitase_4Fe-4S_dom"/>
</dbReference>
<dbReference type="Pfam" id="PF01989">
    <property type="entry name" value="AcnX_swivel_put"/>
    <property type="match status" value="1"/>
</dbReference>
<dbReference type="Gene3D" id="3.50.30.10">
    <property type="entry name" value="Phosphohistidine domain"/>
    <property type="match status" value="1"/>
</dbReference>
<dbReference type="PIRSF" id="PIRSF036630">
    <property type="entry name" value="UCP036630"/>
    <property type="match status" value="1"/>
</dbReference>
<dbReference type="Proteomes" id="UP001161757">
    <property type="component" value="Unassembled WGS sequence"/>
</dbReference>
<dbReference type="PANTHER" id="PTHR36577:SF3">
    <property type="entry name" value="DUF521 DOMAIN PROTEIN (AFU_ORTHOLOGUE AFUA_6G00490)"/>
    <property type="match status" value="1"/>
</dbReference>